<sequence length="740" mass="83185">MICTTFHRNSCNEAYLYFGSRAAAGRPVGWRLRQHHRYYHCLYSPAEAASAETNASRRPQDGTAAASLTTVASEATADNAPFQVVSEQFADLRVLRYQVPGFETLEPQQKELLYYLYEAALCGREISYDQNFKHNLRVRRTLEAIWPANQQQIAGTTNTQRVDEANKLNIYTKRVWFSNGVHHHYSTRKFVPECSPAYFAQLVKSVDSSTLPLEKGESVDQFLAVITPIIFDPNVSAKRVNQEKDADLVATSANNFYEGVTQKEAEDFYAKKIDKKDPRPVSYGLNSKLMKDEKGQLVERTWKVGGMYGEALTQVAYWLGKAAEVAENPEQKLALQRLINYYTTGDLKTWDDYNIAWVRDTKSRTDVVNGFIEVYGDPLGYRASYESVVSFKDLEATKRIKAIGDQAQWFEDNSPILPKHKKKNVVGITAKVITTVVESGDAAPATPIGINLPNATWIRKEHGSKSVNLGNIVDAYGQADAGGSLDEFAYSAEEKARARKFAGLAGKLHTDMHEVIGHASGQINPGVGTPKETLKSYASAIEEGRADLVALYYLMDNKLVQLGVVPSLEVGKAEYDNYIRNGLMGQLVRLPLGETVEEAHMRNRQMVAKWAYEKGKKANVIEKVTKDGKTYFKINDYQKLRGLFGQLLRELQRLTSEGDYAAAKNLIETYGVKVDPVLHKEVLARYEKLNIAPYAGFIQPKLVPVEQNGKIVDVKVEYPSDFAQQMLEYSRKYKFLPNYN</sequence>
<evidence type="ECO:0000256" key="2">
    <source>
        <dbReference type="ARBA" id="ARBA00022801"/>
    </source>
</evidence>
<dbReference type="Proteomes" id="UP000831796">
    <property type="component" value="Chromosome"/>
</dbReference>
<reference evidence="3" key="1">
    <citation type="submission" date="2022-04" db="EMBL/GenBank/DDBJ databases">
        <title>Hymenobacter sp. isolated from the air.</title>
        <authorList>
            <person name="Won M."/>
            <person name="Lee C.-M."/>
            <person name="Woen H.-Y."/>
            <person name="Kwon S.-W."/>
        </authorList>
    </citation>
    <scope>NUCLEOTIDE SEQUENCE</scope>
    <source>
        <strain evidence="3">5116S-3</strain>
    </source>
</reference>
<dbReference type="EMBL" id="CP095046">
    <property type="protein sequence ID" value="UOQ71793.1"/>
    <property type="molecule type" value="Genomic_DNA"/>
</dbReference>
<keyword evidence="4" id="KW-1185">Reference proteome</keyword>
<accession>A0A8T9QA55</accession>
<dbReference type="AlphaFoldDB" id="A0A8T9QA55"/>
<dbReference type="Gene3D" id="3.30.540.30">
    <property type="match status" value="2"/>
</dbReference>
<dbReference type="InterPro" id="IPR039461">
    <property type="entry name" value="Peptidase_M49"/>
</dbReference>
<organism evidence="3 4">
    <name type="scientific">Hymenobacter cellulosilyticus</name>
    <dbReference type="NCBI Taxonomy" id="2932248"/>
    <lineage>
        <taxon>Bacteria</taxon>
        <taxon>Pseudomonadati</taxon>
        <taxon>Bacteroidota</taxon>
        <taxon>Cytophagia</taxon>
        <taxon>Cytophagales</taxon>
        <taxon>Hymenobacteraceae</taxon>
        <taxon>Hymenobacter</taxon>
    </lineage>
</organism>
<protein>
    <submittedName>
        <fullName evidence="3">Dipeptidyl peptidase 3</fullName>
    </submittedName>
</protein>
<dbReference type="GO" id="GO:0016787">
    <property type="term" value="F:hydrolase activity"/>
    <property type="evidence" value="ECO:0007669"/>
    <property type="project" value="UniProtKB-KW"/>
</dbReference>
<keyword evidence="2" id="KW-0378">Hydrolase</keyword>
<dbReference type="KEGG" id="hcu:MUN79_24855"/>
<evidence type="ECO:0000313" key="3">
    <source>
        <dbReference type="EMBL" id="UOQ71793.1"/>
    </source>
</evidence>
<dbReference type="PANTHER" id="PTHR23422">
    <property type="entry name" value="DIPEPTIDYL PEPTIDASE III-RELATED"/>
    <property type="match status" value="1"/>
</dbReference>
<dbReference type="RefSeq" id="WP_244675195.1">
    <property type="nucleotide sequence ID" value="NZ_CP095046.1"/>
</dbReference>
<evidence type="ECO:0000313" key="4">
    <source>
        <dbReference type="Proteomes" id="UP000831796"/>
    </source>
</evidence>
<proteinExistence type="predicted"/>
<dbReference type="GO" id="GO:0046872">
    <property type="term" value="F:metal ion binding"/>
    <property type="evidence" value="ECO:0007669"/>
    <property type="project" value="UniProtKB-KW"/>
</dbReference>
<dbReference type="PANTHER" id="PTHR23422:SF11">
    <property type="entry name" value="DIPEPTIDYL PEPTIDASE 3"/>
    <property type="match status" value="1"/>
</dbReference>
<keyword evidence="1" id="KW-0479">Metal-binding</keyword>
<evidence type="ECO:0000256" key="1">
    <source>
        <dbReference type="ARBA" id="ARBA00022723"/>
    </source>
</evidence>
<gene>
    <name evidence="3" type="ORF">MUN79_24855</name>
</gene>
<dbReference type="Pfam" id="PF03571">
    <property type="entry name" value="Peptidase_M49"/>
    <property type="match status" value="2"/>
</dbReference>
<name>A0A8T9QA55_9BACT</name>